<feature type="compositionally biased region" description="Low complexity" evidence="1">
    <location>
        <begin position="1028"/>
        <end position="1046"/>
    </location>
</feature>
<sequence>MRSRNILVLAICALTLPYALCQAENGELGEMEQLKRLIGALSRQVMLQQVAAEEKVRSDGASGIKQVRATSSGPLTYNVNAHTASGVASIHDHTNNRITLGQGEGVFVLNGVEFRTRHNDYPLRMASRKSKKYNVVQEVKFPDVPPEVLNKTTVQEQVDEMREWLKAWRDQDHSERDYRKYFKPVLCYLEGGWTTKTDQLEEPFHSDRHSLDADSWFDLQEKIRFTSYTGRKSMEENFAYLPTTIINITASGIPVFAQWNYRILCHPLSRDLPTSYLKLVDDLGVRMARRFTMERLKVSRAARYRVQGPKDHLPRAWAELDRLMSEIPGRDNYPADITDDAFGTTFYHPGKENDTAMNVGFYHRSYKVGKADAMGLKYGRRGFSDPNLFVAETTQPRVAPLYLRQCKRKVCHETTKRMTYAIPLEIVYLTPLHQWNPYNLTLRPKAQRSVVTESGKRNGKFTPDKAYNGSYHSIYYRIPTELFTGREVGKDPADTVRGSVGVLDDEGIVRRVSASGMRVILPNIPGVGPLRTRYPIMPVHGEGGSVWKELNALKDIVLQMKTKQAYLYEKPIFQQRSSTAPPTQPARKRWQKTTNRGRGTTPRGSRRTSPTQTTPTKGRGTTKNSRRGRPAKVTTPITALEATLTPPEVEDGAPALSLVMSTATLDPPGEHSHTVDLTADEIDSLKTGGTVITVSSEDNGHAHSVHVKYYDGRYHVVLCDGSQLPCWDGHGPCLMRKMDKSCPKETVESVSSTTSTPTTPKVDKDPGTDGTRVATPTTVSLAEATTSDLASKASTTLGRDSVTNSNDQESSVSNPSTTTITSTDTESKTTSSSTPGVSSGANPTILIPSVETLLESVSPSRAHVSPTTKSLSRDTLFALTVKSLSTPTVTSTLGSTKESETSSTTNLQQLKFGSGFIIESNRHDTPTTVTTETTSIKSTDSIDSKGHDTSTTDTRTSTSIKPTDSPNPCAQSSDVNCSEVSVPPLSSESPETPTQSSPTSPTDLTPSQTSEQASHSSSGIVPDPSSFPPSSSSSSPSSSSSSFSSSTATSGTPTPESGMTNELTSQQDTRGRLNNNNFRLPPGTTSFTGVTPPQSGWNSLSNRIPRRERPSAVNNRQFPSRPYDTPGTFWRNLFRGWTGH</sequence>
<dbReference type="RefSeq" id="XP_012934635.1">
    <property type="nucleotide sequence ID" value="XM_013079181.1"/>
</dbReference>
<reference evidence="4" key="1">
    <citation type="submission" date="2025-08" db="UniProtKB">
        <authorList>
            <consortium name="RefSeq"/>
        </authorList>
    </citation>
    <scope>IDENTIFICATION</scope>
</reference>
<feature type="signal peptide" evidence="2">
    <location>
        <begin position="1"/>
        <end position="21"/>
    </location>
</feature>
<feature type="compositionally biased region" description="Polar residues" evidence="1">
    <location>
        <begin position="960"/>
        <end position="976"/>
    </location>
</feature>
<feature type="region of interest" description="Disordered" evidence="1">
    <location>
        <begin position="575"/>
        <end position="649"/>
    </location>
</feature>
<evidence type="ECO:0000313" key="4">
    <source>
        <dbReference type="RefSeq" id="XP_012934635.1"/>
    </source>
</evidence>
<feature type="region of interest" description="Disordered" evidence="1">
    <location>
        <begin position="887"/>
        <end position="1120"/>
    </location>
</feature>
<protein>
    <submittedName>
        <fullName evidence="4">Mucin-17</fullName>
    </submittedName>
</protein>
<feature type="region of interest" description="Disordered" evidence="1">
    <location>
        <begin position="745"/>
        <end position="844"/>
    </location>
</feature>
<feature type="compositionally biased region" description="Low complexity" evidence="1">
    <location>
        <begin position="978"/>
        <end position="1018"/>
    </location>
</feature>
<feature type="compositionally biased region" description="Low complexity" evidence="1">
    <location>
        <begin position="926"/>
        <end position="939"/>
    </location>
</feature>
<evidence type="ECO:0000313" key="3">
    <source>
        <dbReference type="Proteomes" id="UP000694888"/>
    </source>
</evidence>
<dbReference type="Proteomes" id="UP000694888">
    <property type="component" value="Unplaced"/>
</dbReference>
<evidence type="ECO:0000256" key="1">
    <source>
        <dbReference type="SAM" id="MobiDB-lite"/>
    </source>
</evidence>
<evidence type="ECO:0000256" key="2">
    <source>
        <dbReference type="SAM" id="SignalP"/>
    </source>
</evidence>
<feature type="compositionally biased region" description="Low complexity" evidence="1">
    <location>
        <begin position="748"/>
        <end position="760"/>
    </location>
</feature>
<name>A0ABM0ZUC2_APLCA</name>
<accession>A0ABM0ZUC2</accession>
<feature type="compositionally biased region" description="Basic and acidic residues" evidence="1">
    <location>
        <begin position="940"/>
        <end position="950"/>
    </location>
</feature>
<feature type="compositionally biased region" description="Polar residues" evidence="1">
    <location>
        <begin position="774"/>
        <end position="809"/>
    </location>
</feature>
<dbReference type="GeneID" id="101860553"/>
<keyword evidence="3" id="KW-1185">Reference proteome</keyword>
<organism evidence="3 4">
    <name type="scientific">Aplysia californica</name>
    <name type="common">California sea hare</name>
    <dbReference type="NCBI Taxonomy" id="6500"/>
    <lineage>
        <taxon>Eukaryota</taxon>
        <taxon>Metazoa</taxon>
        <taxon>Spiralia</taxon>
        <taxon>Lophotrochozoa</taxon>
        <taxon>Mollusca</taxon>
        <taxon>Gastropoda</taxon>
        <taxon>Heterobranchia</taxon>
        <taxon>Euthyneura</taxon>
        <taxon>Tectipleura</taxon>
        <taxon>Aplysiida</taxon>
        <taxon>Aplysioidea</taxon>
        <taxon>Aplysiidae</taxon>
        <taxon>Aplysia</taxon>
    </lineage>
</organism>
<feature type="compositionally biased region" description="Polar residues" evidence="1">
    <location>
        <begin position="1047"/>
        <end position="1102"/>
    </location>
</feature>
<feature type="compositionally biased region" description="Low complexity" evidence="1">
    <location>
        <begin position="593"/>
        <end position="623"/>
    </location>
</feature>
<keyword evidence="2" id="KW-0732">Signal</keyword>
<gene>
    <name evidence="4" type="primary">LOC101860553</name>
</gene>
<feature type="chain" id="PRO_5047046561" evidence="2">
    <location>
        <begin position="22"/>
        <end position="1140"/>
    </location>
</feature>
<feature type="compositionally biased region" description="Low complexity" evidence="1">
    <location>
        <begin position="810"/>
        <end position="839"/>
    </location>
</feature>
<proteinExistence type="predicted"/>
<feature type="compositionally biased region" description="Low complexity" evidence="1">
    <location>
        <begin position="890"/>
        <end position="905"/>
    </location>
</feature>